<geneLocation type="plasmid" evidence="1 2">
    <name>unnamed1</name>
</geneLocation>
<keyword evidence="1" id="KW-0378">Hydrolase</keyword>
<name>A0ACD1FRD2_MYCFR</name>
<dbReference type="Proteomes" id="UP000825598">
    <property type="component" value="Plasmid unnamed1"/>
</dbReference>
<evidence type="ECO:0000313" key="1">
    <source>
        <dbReference type="EMBL" id="QZH69502.1"/>
    </source>
</evidence>
<proteinExistence type="predicted"/>
<accession>A0ACD1FRD2</accession>
<sequence length="260" mass="28300">MTTGKVAYEETGEGPPVVLMHANLHDHRDFDPIVPALAEHYRVIAIDWPGHGQSGIKTDVTAGAIADTLAEFVEKLDLEPAVFIGNSIGGYAAARLALDHPDRVAGLVLVQPGGFTKRSLITRAYCRAFGSSLVARRWLPRIIRTYMKASNDNDRAVVGRVIRFATTAAGQATYSSLWRSFNDPRFDLTEGASGITAPTLIVWGKLDPVIPLRYGKVAHKLIAGSQLEVMNTGHLPFSSMPNQFLRITQPFVQSVHATSV</sequence>
<reference evidence="1" key="1">
    <citation type="submission" date="2021-07" db="EMBL/GenBank/DDBJ databases">
        <title>Complete Genome Sequences of Mycobacterium farcinogenes Isolated from Clinical Specimens from Patients in Thailand.</title>
        <authorList>
            <person name="Sodsai P."/>
        </authorList>
    </citation>
    <scope>NUCLEOTIDE SEQUENCE</scope>
    <source>
        <strain evidence="1">BKK/CU-MFGFA-001</strain>
    </source>
</reference>
<keyword evidence="1" id="KW-0614">Plasmid</keyword>
<organism evidence="1 2">
    <name type="scientific">Mycolicibacterium farcinogenes</name>
    <name type="common">Mycobacterium farcinogenes</name>
    <dbReference type="NCBI Taxonomy" id="1802"/>
    <lineage>
        <taxon>Bacteria</taxon>
        <taxon>Bacillati</taxon>
        <taxon>Actinomycetota</taxon>
        <taxon>Actinomycetes</taxon>
        <taxon>Mycobacteriales</taxon>
        <taxon>Mycobacteriaceae</taxon>
        <taxon>Mycolicibacterium</taxon>
    </lineage>
</organism>
<dbReference type="EMBL" id="CP081674">
    <property type="protein sequence ID" value="QZH69502.1"/>
    <property type="molecule type" value="Genomic_DNA"/>
</dbReference>
<keyword evidence="2" id="KW-1185">Reference proteome</keyword>
<evidence type="ECO:0000313" key="2">
    <source>
        <dbReference type="Proteomes" id="UP000825598"/>
    </source>
</evidence>
<gene>
    <name evidence="1" type="ORF">K6L26_30845</name>
</gene>
<protein>
    <submittedName>
        <fullName evidence="1">Alpha/beta fold hydrolase</fullName>
    </submittedName>
</protein>